<keyword evidence="3" id="KW-1185">Reference proteome</keyword>
<dbReference type="Proteomes" id="UP001364617">
    <property type="component" value="Unassembled WGS sequence"/>
</dbReference>
<proteinExistence type="predicted"/>
<feature type="compositionally biased region" description="Basic and acidic residues" evidence="1">
    <location>
        <begin position="64"/>
        <end position="76"/>
    </location>
</feature>
<evidence type="ECO:0000313" key="3">
    <source>
        <dbReference type="Proteomes" id="UP001364617"/>
    </source>
</evidence>
<feature type="compositionally biased region" description="Polar residues" evidence="1">
    <location>
        <begin position="52"/>
        <end position="63"/>
    </location>
</feature>
<feature type="region of interest" description="Disordered" evidence="1">
    <location>
        <begin position="52"/>
        <end position="76"/>
    </location>
</feature>
<evidence type="ECO:0000313" key="2">
    <source>
        <dbReference type="EMBL" id="KAK7153003.1"/>
    </source>
</evidence>
<dbReference type="AlphaFoldDB" id="A0AAN9D370"/>
<accession>A0AAN9D370</accession>
<sequence>MSVSLTAIQHMESGREELASEIVWVLKYSELYTHCVVAGERGCVGNARALYSSSRGNSSQGRTLDNRKNTRTEHAV</sequence>
<dbReference type="EMBL" id="JAYKXH010000011">
    <property type="protein sequence ID" value="KAK7153003.1"/>
    <property type="molecule type" value="Genomic_DNA"/>
</dbReference>
<gene>
    <name evidence="2" type="ORF">R3I93_011044</name>
</gene>
<reference evidence="2 3" key="1">
    <citation type="submission" date="2024-02" db="EMBL/GenBank/DDBJ databases">
        <title>Chromosome-level genome assembly of the Eurasian Minnow (Phoxinus phoxinus).</title>
        <authorList>
            <person name="Oriowo T.O."/>
            <person name="Martin S."/>
            <person name="Stange M."/>
            <person name="Chrysostomakis Y."/>
            <person name="Brown T."/>
            <person name="Winkler S."/>
            <person name="Kukowka S."/>
            <person name="Myers E.W."/>
            <person name="Bohne A."/>
        </authorList>
    </citation>
    <scope>NUCLEOTIDE SEQUENCE [LARGE SCALE GENOMIC DNA]</scope>
    <source>
        <strain evidence="2">ZFMK-TIS-60720</strain>
        <tissue evidence="2">Whole Organism</tissue>
    </source>
</reference>
<name>A0AAN9D370_9TELE</name>
<evidence type="ECO:0000256" key="1">
    <source>
        <dbReference type="SAM" id="MobiDB-lite"/>
    </source>
</evidence>
<organism evidence="2 3">
    <name type="scientific">Phoxinus phoxinus</name>
    <name type="common">Eurasian minnow</name>
    <dbReference type="NCBI Taxonomy" id="58324"/>
    <lineage>
        <taxon>Eukaryota</taxon>
        <taxon>Metazoa</taxon>
        <taxon>Chordata</taxon>
        <taxon>Craniata</taxon>
        <taxon>Vertebrata</taxon>
        <taxon>Euteleostomi</taxon>
        <taxon>Actinopterygii</taxon>
        <taxon>Neopterygii</taxon>
        <taxon>Teleostei</taxon>
        <taxon>Ostariophysi</taxon>
        <taxon>Cypriniformes</taxon>
        <taxon>Leuciscidae</taxon>
        <taxon>Phoxininae</taxon>
        <taxon>Phoxinus</taxon>
    </lineage>
</organism>
<protein>
    <submittedName>
        <fullName evidence="2">Uncharacterized protein</fullName>
    </submittedName>
</protein>
<comment type="caution">
    <text evidence="2">The sequence shown here is derived from an EMBL/GenBank/DDBJ whole genome shotgun (WGS) entry which is preliminary data.</text>
</comment>